<dbReference type="RefSeq" id="WP_078500176.1">
    <property type="nucleotide sequence ID" value="NZ_MSZX01000007.1"/>
</dbReference>
<dbReference type="PANTHER" id="PTHR30061">
    <property type="entry name" value="MALTOSE-BINDING PERIPLASMIC PROTEIN"/>
    <property type="match status" value="1"/>
</dbReference>
<protein>
    <recommendedName>
        <fullName evidence="5">Maltodextrin-binding protein</fullName>
    </recommendedName>
</protein>
<dbReference type="AlphaFoldDB" id="A0A1T2X880"/>
<dbReference type="GO" id="GO:0042956">
    <property type="term" value="P:maltodextrin transmembrane transport"/>
    <property type="evidence" value="ECO:0007669"/>
    <property type="project" value="TreeGrafter"/>
</dbReference>
<dbReference type="GO" id="GO:1901982">
    <property type="term" value="F:maltose binding"/>
    <property type="evidence" value="ECO:0007669"/>
    <property type="project" value="TreeGrafter"/>
</dbReference>
<evidence type="ECO:0000313" key="7">
    <source>
        <dbReference type="EMBL" id="OPA76060.1"/>
    </source>
</evidence>
<accession>A0A1T2X880</accession>
<evidence type="ECO:0000256" key="3">
    <source>
        <dbReference type="ARBA" id="ARBA00022597"/>
    </source>
</evidence>
<dbReference type="GO" id="GO:0015144">
    <property type="term" value="F:carbohydrate transmembrane transporter activity"/>
    <property type="evidence" value="ECO:0007669"/>
    <property type="project" value="InterPro"/>
</dbReference>
<sequence length="436" mass="47570">MKKMLLLILTLTMVLALAACGGKSSETSTSTNPESKPTETATQGEGDAAAQDELTPEPGAKLVVWSSGTEKVLVDEAIKAFKEKYGIDVEFQEVGPDKSIERMTTDGPAGVGADVFLAVHDRIGSAVQAGIILPNDFHEEETKANNTPKAIDALTIDGILYGYPNSVETTAVFYNKDLVPQPLKTWDEVINFAKTFNDPGKQKYTYMWENGNGYWNFGFLGGYGAYVFGKDGSDPTDIGLNTDGAIESMKFFQSLKKDVLPLKTADVTSDIKKSLFTEGKLAMNVSGPWDTISLKEAVKNLGVMEYPTLPNGKQMQPFSGVKAFLVNANSKYPNAAKLFAHLITSEEFQIKDFELLGNLPSNTKAAENEKIKNDPFASVFLKQFGNSTPMPKIQEMNAFWGVHEATFTSIWNDGVDPKVALDDMVKKMKDSIASSK</sequence>
<dbReference type="PRINTS" id="PR00181">
    <property type="entry name" value="MALTOSEBP"/>
</dbReference>
<dbReference type="SUPFAM" id="SSF53850">
    <property type="entry name" value="Periplasmic binding protein-like II"/>
    <property type="match status" value="1"/>
</dbReference>
<feature type="compositionally biased region" description="Low complexity" evidence="6">
    <location>
        <begin position="23"/>
        <end position="40"/>
    </location>
</feature>
<dbReference type="GO" id="GO:0015768">
    <property type="term" value="P:maltose transport"/>
    <property type="evidence" value="ECO:0007669"/>
    <property type="project" value="TreeGrafter"/>
</dbReference>
<keyword evidence="8" id="KW-1185">Reference proteome</keyword>
<feature type="region of interest" description="Disordered" evidence="6">
    <location>
        <begin position="23"/>
        <end position="57"/>
    </location>
</feature>
<gene>
    <name evidence="7" type="ORF">BVG16_17730</name>
</gene>
<dbReference type="STRING" id="1324314.BVG16_17730"/>
<evidence type="ECO:0000256" key="6">
    <source>
        <dbReference type="SAM" id="MobiDB-lite"/>
    </source>
</evidence>
<dbReference type="PANTHER" id="PTHR30061:SF50">
    <property type="entry name" value="MALTOSE_MALTODEXTRIN-BINDING PERIPLASMIC PROTEIN"/>
    <property type="match status" value="1"/>
</dbReference>
<proteinExistence type="inferred from homology"/>
<keyword evidence="2 5" id="KW-0813">Transport</keyword>
<keyword evidence="5" id="KW-0449">Lipoprotein</keyword>
<comment type="caution">
    <text evidence="7">The sequence shown here is derived from an EMBL/GenBank/DDBJ whole genome shotgun (WGS) entry which is preliminary data.</text>
</comment>
<feature type="chain" id="PRO_5039753706" description="Maltodextrin-binding protein" evidence="5">
    <location>
        <begin position="19"/>
        <end position="436"/>
    </location>
</feature>
<evidence type="ECO:0000256" key="5">
    <source>
        <dbReference type="RuleBase" id="RU365005"/>
    </source>
</evidence>
<dbReference type="OrthoDB" id="9766758at2"/>
<keyword evidence="5" id="KW-1003">Cell membrane</keyword>
<dbReference type="Proteomes" id="UP000190188">
    <property type="component" value="Unassembled WGS sequence"/>
</dbReference>
<evidence type="ECO:0000256" key="4">
    <source>
        <dbReference type="ARBA" id="ARBA00022729"/>
    </source>
</evidence>
<keyword evidence="3 5" id="KW-0762">Sugar transport</keyword>
<reference evidence="7 8" key="1">
    <citation type="submission" date="2017-01" db="EMBL/GenBank/DDBJ databases">
        <title>Genome analysis of Paenibacillus selenitrireducens ES3-24.</title>
        <authorList>
            <person name="Xu D."/>
            <person name="Yao R."/>
            <person name="Zheng S."/>
        </authorList>
    </citation>
    <scope>NUCLEOTIDE SEQUENCE [LARGE SCALE GENOMIC DNA]</scope>
    <source>
        <strain evidence="7 8">ES3-24</strain>
    </source>
</reference>
<dbReference type="EMBL" id="MSZX01000007">
    <property type="protein sequence ID" value="OPA76060.1"/>
    <property type="molecule type" value="Genomic_DNA"/>
</dbReference>
<dbReference type="InterPro" id="IPR006060">
    <property type="entry name" value="Maltose/Cyclodextrin-bd"/>
</dbReference>
<dbReference type="PROSITE" id="PS51257">
    <property type="entry name" value="PROKAR_LIPOPROTEIN"/>
    <property type="match status" value="1"/>
</dbReference>
<dbReference type="InterPro" id="IPR006059">
    <property type="entry name" value="SBP"/>
</dbReference>
<keyword evidence="4 5" id="KW-0732">Signal</keyword>
<feature type="signal peptide" evidence="5">
    <location>
        <begin position="1"/>
        <end position="18"/>
    </location>
</feature>
<comment type="similarity">
    <text evidence="1 5">Belongs to the bacterial solute-binding protein 1 family.</text>
</comment>
<evidence type="ECO:0000256" key="2">
    <source>
        <dbReference type="ARBA" id="ARBA00022448"/>
    </source>
</evidence>
<organism evidence="7 8">
    <name type="scientific">Paenibacillus selenitireducens</name>
    <dbReference type="NCBI Taxonomy" id="1324314"/>
    <lineage>
        <taxon>Bacteria</taxon>
        <taxon>Bacillati</taxon>
        <taxon>Bacillota</taxon>
        <taxon>Bacilli</taxon>
        <taxon>Bacillales</taxon>
        <taxon>Paenibacillaceae</taxon>
        <taxon>Paenibacillus</taxon>
    </lineage>
</organism>
<dbReference type="Pfam" id="PF13416">
    <property type="entry name" value="SBP_bac_8"/>
    <property type="match status" value="1"/>
</dbReference>
<evidence type="ECO:0000256" key="1">
    <source>
        <dbReference type="ARBA" id="ARBA00008520"/>
    </source>
</evidence>
<dbReference type="Gene3D" id="3.40.190.10">
    <property type="entry name" value="Periplasmic binding protein-like II"/>
    <property type="match status" value="2"/>
</dbReference>
<name>A0A1T2X880_9BACL</name>
<dbReference type="CDD" id="cd13586">
    <property type="entry name" value="PBP2_Maltose_binding_like"/>
    <property type="match status" value="1"/>
</dbReference>
<keyword evidence="5" id="KW-0472">Membrane</keyword>
<comment type="subcellular location">
    <subcellularLocation>
        <location evidence="5">Cell membrane</location>
        <topology evidence="5">Lipid-anchor</topology>
    </subcellularLocation>
</comment>
<evidence type="ECO:0000313" key="8">
    <source>
        <dbReference type="Proteomes" id="UP000190188"/>
    </source>
</evidence>
<dbReference type="GO" id="GO:0055052">
    <property type="term" value="C:ATP-binding cassette (ABC) transporter complex, substrate-binding subunit-containing"/>
    <property type="evidence" value="ECO:0007669"/>
    <property type="project" value="TreeGrafter"/>
</dbReference>